<gene>
    <name evidence="3" type="ORF">PCL_09359</name>
    <name evidence="2" type="ORF">Purlil1_710</name>
</gene>
<keyword evidence="5" id="KW-1185">Reference proteome</keyword>
<evidence type="ECO:0000313" key="5">
    <source>
        <dbReference type="Proteomes" id="UP001287286"/>
    </source>
</evidence>
<evidence type="ECO:0000313" key="3">
    <source>
        <dbReference type="EMBL" id="PWI74083.1"/>
    </source>
</evidence>
<organism evidence="3 4">
    <name type="scientific">Purpureocillium lilacinum</name>
    <name type="common">Paecilomyces lilacinus</name>
    <dbReference type="NCBI Taxonomy" id="33203"/>
    <lineage>
        <taxon>Eukaryota</taxon>
        <taxon>Fungi</taxon>
        <taxon>Dikarya</taxon>
        <taxon>Ascomycota</taxon>
        <taxon>Pezizomycotina</taxon>
        <taxon>Sordariomycetes</taxon>
        <taxon>Hypocreomycetidae</taxon>
        <taxon>Hypocreales</taxon>
        <taxon>Ophiocordycipitaceae</taxon>
        <taxon>Purpureocillium</taxon>
    </lineage>
</organism>
<reference evidence="2 5" key="4">
    <citation type="journal article" date="2024" name="Microbiol. Resour. Announc.">
        <title>Genome annotations for the ascomycete fungi Trichoderma harzianum, Trichoderma aggressivum, and Purpureocillium lilacinum.</title>
        <authorList>
            <person name="Beijen E.P.W."/>
            <person name="Ohm R.A."/>
        </authorList>
    </citation>
    <scope>NUCLEOTIDE SEQUENCE [LARGE SCALE GENOMIC DNA]</scope>
    <source>
        <strain evidence="2 5">CBS 150709</strain>
    </source>
</reference>
<reference evidence="3 4" key="2">
    <citation type="journal article" date="2016" name="Front. Microbiol.">
        <title>Genome and transcriptome sequences reveal the specific parasitism of the nematophagous Purpureocillium lilacinum 36-1.</title>
        <authorList>
            <person name="Xie J."/>
            <person name="Li S."/>
            <person name="Mo C."/>
            <person name="Xiao X."/>
            <person name="Peng D."/>
            <person name="Wang G."/>
            <person name="Xiao Y."/>
        </authorList>
    </citation>
    <scope>NUCLEOTIDE SEQUENCE [LARGE SCALE GENOMIC DNA]</scope>
    <source>
        <strain evidence="3 4">36-1</strain>
    </source>
</reference>
<evidence type="ECO:0000313" key="4">
    <source>
        <dbReference type="Proteomes" id="UP000245956"/>
    </source>
</evidence>
<reference evidence="2" key="3">
    <citation type="submission" date="2023-11" db="EMBL/GenBank/DDBJ databases">
        <authorList>
            <person name="Beijen E."/>
            <person name="Ohm R.A."/>
        </authorList>
    </citation>
    <scope>NUCLEOTIDE SEQUENCE</scope>
    <source>
        <strain evidence="2">CBS 150709</strain>
    </source>
</reference>
<dbReference type="EMBL" id="LCWV01000004">
    <property type="protein sequence ID" value="PWI74083.1"/>
    <property type="molecule type" value="Genomic_DNA"/>
</dbReference>
<feature type="compositionally biased region" description="Pro residues" evidence="1">
    <location>
        <begin position="18"/>
        <end position="30"/>
    </location>
</feature>
<dbReference type="AlphaFoldDB" id="A0A2U3EHX0"/>
<feature type="region of interest" description="Disordered" evidence="1">
    <location>
        <begin position="1"/>
        <end position="41"/>
    </location>
</feature>
<dbReference type="Proteomes" id="UP001287286">
    <property type="component" value="Unassembled WGS sequence"/>
</dbReference>
<evidence type="ECO:0000256" key="1">
    <source>
        <dbReference type="SAM" id="MobiDB-lite"/>
    </source>
</evidence>
<feature type="compositionally biased region" description="Basic and acidic residues" evidence="1">
    <location>
        <begin position="31"/>
        <end position="41"/>
    </location>
</feature>
<name>A0A2U3EHX0_PURLI</name>
<dbReference type="EMBL" id="JAWRVI010000002">
    <property type="protein sequence ID" value="KAK4095014.1"/>
    <property type="molecule type" value="Genomic_DNA"/>
</dbReference>
<proteinExistence type="predicted"/>
<feature type="region of interest" description="Disordered" evidence="1">
    <location>
        <begin position="321"/>
        <end position="369"/>
    </location>
</feature>
<protein>
    <submittedName>
        <fullName evidence="3">Uncharacterized protein</fullName>
    </submittedName>
</protein>
<accession>A0A2U3EHX0</accession>
<evidence type="ECO:0000313" key="2">
    <source>
        <dbReference type="EMBL" id="KAK4095014.1"/>
    </source>
</evidence>
<comment type="caution">
    <text evidence="3">The sequence shown here is derived from an EMBL/GenBank/DDBJ whole genome shotgun (WGS) entry which is preliminary data.</text>
</comment>
<sequence length="369" mass="39269">MEANHWRQRPTQDQPAPRYIPPLPPPPPPPKGREGQRTREKKKVFLCEDGESRASRANHGPGAASLLARRGARRLRLKMFARCFARRSNFFGSPTSLCRGAVPAGKAHAAIARLQHAAAAMARQAAVLRQGTAALRVIWPVGAAGGRRWLVSCRAACPLPQHEGNRGLFPPATATYDGLETPSVSVARRHVMRMILPGGPPSGGRTMVDGVLADAVAAADNAFGLFHAELFGGGAPNMLPSVVAASGGGQTPRPARYPSNRLQQQRRQRRPPAAEKKAGHVSTTTTARPQQLIAAGATTTTFTTTTTNENPPTSSMSIALTPNLGYSRPGWPRPGGALQASRTRHRQSAHPPPVCGVDEEEGACQARSI</sequence>
<dbReference type="Proteomes" id="UP000245956">
    <property type="component" value="Unassembled WGS sequence"/>
</dbReference>
<feature type="region of interest" description="Disordered" evidence="1">
    <location>
        <begin position="243"/>
        <end position="291"/>
    </location>
</feature>
<reference evidence="3" key="1">
    <citation type="submission" date="2015-05" db="EMBL/GenBank/DDBJ databases">
        <authorList>
            <person name="Wang D.B."/>
            <person name="Wang M."/>
        </authorList>
    </citation>
    <scope>NUCLEOTIDE SEQUENCE</scope>
    <source>
        <strain evidence="3">36-1</strain>
    </source>
</reference>